<dbReference type="RefSeq" id="WP_377759347.1">
    <property type="nucleotide sequence ID" value="NZ_JBHRXY010000002.1"/>
</dbReference>
<proteinExistence type="predicted"/>
<comment type="caution">
    <text evidence="3">The sequence shown here is derived from an EMBL/GenBank/DDBJ whole genome shotgun (WGS) entry which is preliminary data.</text>
</comment>
<sequence length="256" mass="26437">MIRIVLSLACLGLSALPLAAEGPPGLVAARILPGWTQPDGSRVAAIEFQLQPGWKTYWRSPGDSGLPPVFDWSGSANLGDVALHWPAPQAVSSGDGLALGYHDRLVLPFTASPADPGRPVDLAVAVDFGLCKNICVPAHVALRADAAGAAPDPAILSALDRVPDPAPDRPDCDLRPIADGMRVTATLPRSVTLAAIELADGDAWVSSTRLDAKPGGSVLTADIVPPEAAPFDLRPDRLVFTVIGEGGAVEMRGCAG</sequence>
<keyword evidence="1" id="KW-0732">Signal</keyword>
<dbReference type="EMBL" id="JBHRXY010000002">
    <property type="protein sequence ID" value="MFC3628496.1"/>
    <property type="molecule type" value="Genomic_DNA"/>
</dbReference>
<dbReference type="Proteomes" id="UP001595539">
    <property type="component" value="Unassembled WGS sequence"/>
</dbReference>
<protein>
    <submittedName>
        <fullName evidence="3">Protein-disulfide reductase DsbD domain-containing protein</fullName>
    </submittedName>
</protein>
<evidence type="ECO:0000259" key="2">
    <source>
        <dbReference type="Pfam" id="PF11412"/>
    </source>
</evidence>
<dbReference type="InterPro" id="IPR028250">
    <property type="entry name" value="DsbDN"/>
</dbReference>
<evidence type="ECO:0000313" key="3">
    <source>
        <dbReference type="EMBL" id="MFC3628496.1"/>
    </source>
</evidence>
<feature type="domain" description="Thiol:disulfide interchange protein DsbD N-terminal" evidence="2">
    <location>
        <begin position="38"/>
        <end position="139"/>
    </location>
</feature>
<accession>A0ABV7U0G5</accession>
<organism evidence="3 4">
    <name type="scientific">Paracoccus angustae</name>
    <dbReference type="NCBI Taxonomy" id="1671480"/>
    <lineage>
        <taxon>Bacteria</taxon>
        <taxon>Pseudomonadati</taxon>
        <taxon>Pseudomonadota</taxon>
        <taxon>Alphaproteobacteria</taxon>
        <taxon>Rhodobacterales</taxon>
        <taxon>Paracoccaceae</taxon>
        <taxon>Paracoccus</taxon>
    </lineage>
</organism>
<evidence type="ECO:0000313" key="4">
    <source>
        <dbReference type="Proteomes" id="UP001595539"/>
    </source>
</evidence>
<dbReference type="Pfam" id="PF11412">
    <property type="entry name" value="DsbD_N"/>
    <property type="match status" value="1"/>
</dbReference>
<feature type="chain" id="PRO_5046398509" evidence="1">
    <location>
        <begin position="20"/>
        <end position="256"/>
    </location>
</feature>
<evidence type="ECO:0000256" key="1">
    <source>
        <dbReference type="SAM" id="SignalP"/>
    </source>
</evidence>
<name>A0ABV7U0G5_9RHOB</name>
<keyword evidence="4" id="KW-1185">Reference proteome</keyword>
<feature type="signal peptide" evidence="1">
    <location>
        <begin position="1"/>
        <end position="19"/>
    </location>
</feature>
<gene>
    <name evidence="3" type="ORF">ACFOM8_03465</name>
</gene>
<reference evidence="4" key="1">
    <citation type="journal article" date="2019" name="Int. J. Syst. Evol. Microbiol.">
        <title>The Global Catalogue of Microorganisms (GCM) 10K type strain sequencing project: providing services to taxonomists for standard genome sequencing and annotation.</title>
        <authorList>
            <consortium name="The Broad Institute Genomics Platform"/>
            <consortium name="The Broad Institute Genome Sequencing Center for Infectious Disease"/>
            <person name="Wu L."/>
            <person name="Ma J."/>
        </authorList>
    </citation>
    <scope>NUCLEOTIDE SEQUENCE [LARGE SCALE GENOMIC DNA]</scope>
    <source>
        <strain evidence="4">KCTC 42473</strain>
    </source>
</reference>